<gene>
    <name evidence="2" type="ORF">PBRASI_LOCUS5526</name>
</gene>
<dbReference type="Proteomes" id="UP000789739">
    <property type="component" value="Unassembled WGS sequence"/>
</dbReference>
<organism evidence="2 3">
    <name type="scientific">Paraglomus brasilianum</name>
    <dbReference type="NCBI Taxonomy" id="144538"/>
    <lineage>
        <taxon>Eukaryota</taxon>
        <taxon>Fungi</taxon>
        <taxon>Fungi incertae sedis</taxon>
        <taxon>Mucoromycota</taxon>
        <taxon>Glomeromycotina</taxon>
        <taxon>Glomeromycetes</taxon>
        <taxon>Paraglomerales</taxon>
        <taxon>Paraglomeraceae</taxon>
        <taxon>Paraglomus</taxon>
    </lineage>
</organism>
<accession>A0A9N9BD82</accession>
<dbReference type="AlphaFoldDB" id="A0A9N9BD82"/>
<reference evidence="2" key="1">
    <citation type="submission" date="2021-06" db="EMBL/GenBank/DDBJ databases">
        <authorList>
            <person name="Kallberg Y."/>
            <person name="Tangrot J."/>
            <person name="Rosling A."/>
        </authorList>
    </citation>
    <scope>NUCLEOTIDE SEQUENCE</scope>
    <source>
        <strain evidence="2">BR232B</strain>
    </source>
</reference>
<name>A0A9N9BD82_9GLOM</name>
<dbReference type="EMBL" id="CAJVPI010000652">
    <property type="protein sequence ID" value="CAG8559731.1"/>
    <property type="molecule type" value="Genomic_DNA"/>
</dbReference>
<proteinExistence type="predicted"/>
<comment type="caution">
    <text evidence="2">The sequence shown here is derived from an EMBL/GenBank/DDBJ whole genome shotgun (WGS) entry which is preliminary data.</text>
</comment>
<protein>
    <submittedName>
        <fullName evidence="2">3782_t:CDS:1</fullName>
    </submittedName>
</protein>
<feature type="region of interest" description="Disordered" evidence="1">
    <location>
        <begin position="1"/>
        <end position="26"/>
    </location>
</feature>
<sequence length="115" mass="13250">MKAFTSLESRIEGNSAEEDGKKSDGLEKLERVEPEIYYSRPLPQEGLYPITRPPASCRGKSVTHRDETLWPPPLIKLISSTNIGRLAQFGPLYGIVRFRLRFRSSYEHQRETHCM</sequence>
<keyword evidence="3" id="KW-1185">Reference proteome</keyword>
<evidence type="ECO:0000256" key="1">
    <source>
        <dbReference type="SAM" id="MobiDB-lite"/>
    </source>
</evidence>
<evidence type="ECO:0000313" key="3">
    <source>
        <dbReference type="Proteomes" id="UP000789739"/>
    </source>
</evidence>
<evidence type="ECO:0000313" key="2">
    <source>
        <dbReference type="EMBL" id="CAG8559731.1"/>
    </source>
</evidence>